<protein>
    <submittedName>
        <fullName evidence="2">Outer membrane beta-barrel protein</fullName>
    </submittedName>
</protein>
<accession>A0ABS0IN43</accession>
<evidence type="ECO:0000313" key="2">
    <source>
        <dbReference type="EMBL" id="MBF9239778.1"/>
    </source>
</evidence>
<feature type="domain" description="Outer membrane protein beta-barrel" evidence="1">
    <location>
        <begin position="2"/>
        <end position="102"/>
    </location>
</feature>
<evidence type="ECO:0000259" key="1">
    <source>
        <dbReference type="Pfam" id="PF13568"/>
    </source>
</evidence>
<dbReference type="EMBL" id="JADQDQ010000017">
    <property type="protein sequence ID" value="MBF9239778.1"/>
    <property type="molecule type" value="Genomic_DNA"/>
</dbReference>
<name>A0ABS0IN43_9BACT</name>
<keyword evidence="3" id="KW-1185">Reference proteome</keyword>
<dbReference type="InterPro" id="IPR025665">
    <property type="entry name" value="Beta-barrel_OMP_2"/>
</dbReference>
<dbReference type="Proteomes" id="UP000597617">
    <property type="component" value="Unassembled WGS sequence"/>
</dbReference>
<proteinExistence type="predicted"/>
<sequence>MPVNLLYSAQPGGQGLQVFAGPYVGWLLGGEFTSSQTGRYASGGGPTTSNQGDVEAGDTYNNRPGEAYVSRGMDVGVQGGLGLGFAGGIQVQASYSQGLRNLGANDKPGLTTRTPPTYRNHAFQLSLAYLFGLKS</sequence>
<gene>
    <name evidence="2" type="ORF">I2I05_20460</name>
</gene>
<dbReference type="Pfam" id="PF13568">
    <property type="entry name" value="OMP_b-brl_2"/>
    <property type="match status" value="1"/>
</dbReference>
<evidence type="ECO:0000313" key="3">
    <source>
        <dbReference type="Proteomes" id="UP000597617"/>
    </source>
</evidence>
<organism evidence="2 3">
    <name type="scientific">Hymenobacter jeongseonensis</name>
    <dbReference type="NCBI Taxonomy" id="2791027"/>
    <lineage>
        <taxon>Bacteria</taxon>
        <taxon>Pseudomonadati</taxon>
        <taxon>Bacteroidota</taxon>
        <taxon>Cytophagia</taxon>
        <taxon>Cytophagales</taxon>
        <taxon>Hymenobacteraceae</taxon>
        <taxon>Hymenobacter</taxon>
    </lineage>
</organism>
<comment type="caution">
    <text evidence="2">The sequence shown here is derived from an EMBL/GenBank/DDBJ whole genome shotgun (WGS) entry which is preliminary data.</text>
</comment>
<reference evidence="2 3" key="1">
    <citation type="submission" date="2020-11" db="EMBL/GenBank/DDBJ databases">
        <authorList>
            <person name="Kim M.K."/>
        </authorList>
    </citation>
    <scope>NUCLEOTIDE SEQUENCE [LARGE SCALE GENOMIC DNA]</scope>
    <source>
        <strain evidence="2 3">BT683</strain>
    </source>
</reference>